<keyword evidence="7" id="KW-1185">Reference proteome</keyword>
<dbReference type="RefSeq" id="WP_183275073.1">
    <property type="nucleotide sequence ID" value="NZ_JACHXV010000005.1"/>
</dbReference>
<dbReference type="GO" id="GO:0016811">
    <property type="term" value="F:hydrolase activity, acting on carbon-nitrogen (but not peptide) bonds, in linear amides"/>
    <property type="evidence" value="ECO:0007669"/>
    <property type="project" value="TreeGrafter"/>
</dbReference>
<evidence type="ECO:0000256" key="5">
    <source>
        <dbReference type="ARBA" id="ARBA00024029"/>
    </source>
</evidence>
<evidence type="ECO:0000313" key="7">
    <source>
        <dbReference type="Proteomes" id="UP000557688"/>
    </source>
</evidence>
<proteinExistence type="inferred from homology"/>
<name>A0A839UZB6_9PROT</name>
<dbReference type="InterPro" id="IPR024087">
    <property type="entry name" value="Creatininase-like_sf"/>
</dbReference>
<keyword evidence="2" id="KW-0479">Metal-binding</keyword>
<organism evidence="6 7">
    <name type="scientific">Endobacter medicaginis</name>
    <dbReference type="NCBI Taxonomy" id="1181271"/>
    <lineage>
        <taxon>Bacteria</taxon>
        <taxon>Pseudomonadati</taxon>
        <taxon>Pseudomonadota</taxon>
        <taxon>Alphaproteobacteria</taxon>
        <taxon>Acetobacterales</taxon>
        <taxon>Acetobacteraceae</taxon>
        <taxon>Endobacter</taxon>
    </lineage>
</organism>
<dbReference type="PANTHER" id="PTHR35005:SF1">
    <property type="entry name" value="2-AMINO-5-FORMYLAMINO-6-RIBOSYLAMINOPYRIMIDIN-4(3H)-ONE 5'-MONOPHOSPHATE DEFORMYLASE"/>
    <property type="match status" value="1"/>
</dbReference>
<dbReference type="GO" id="GO:0009231">
    <property type="term" value="P:riboflavin biosynthetic process"/>
    <property type="evidence" value="ECO:0007669"/>
    <property type="project" value="TreeGrafter"/>
</dbReference>
<accession>A0A839UZB6</accession>
<protein>
    <submittedName>
        <fullName evidence="6">Creatinine amidohydrolase</fullName>
        <ecNumber evidence="6">3.5.2.10</ecNumber>
    </submittedName>
</protein>
<evidence type="ECO:0000256" key="3">
    <source>
        <dbReference type="ARBA" id="ARBA00022801"/>
    </source>
</evidence>
<keyword evidence="3 6" id="KW-0378">Hydrolase</keyword>
<evidence type="ECO:0000256" key="2">
    <source>
        <dbReference type="ARBA" id="ARBA00022723"/>
    </source>
</evidence>
<dbReference type="Pfam" id="PF02633">
    <property type="entry name" value="Creatininase"/>
    <property type="match status" value="1"/>
</dbReference>
<dbReference type="Gene3D" id="3.40.50.10310">
    <property type="entry name" value="Creatininase"/>
    <property type="match status" value="1"/>
</dbReference>
<keyword evidence="4" id="KW-0862">Zinc</keyword>
<dbReference type="EC" id="3.5.2.10" evidence="6"/>
<reference evidence="6 7" key="1">
    <citation type="submission" date="2020-08" db="EMBL/GenBank/DDBJ databases">
        <title>Genomic Encyclopedia of Type Strains, Phase III (KMG-III): the genomes of soil and plant-associated and newly described type strains.</title>
        <authorList>
            <person name="Whitman W."/>
        </authorList>
    </citation>
    <scope>NUCLEOTIDE SEQUENCE [LARGE SCALE GENOMIC DNA]</scope>
    <source>
        <strain evidence="6 7">CECT 8088</strain>
    </source>
</reference>
<sequence>MSALPAASVRAALFGTPPATVILPFGSHEDHGPGVPMGDFRLAEAIAARIAERARADGHPALVAPAVPFGGADFFSLVPGGLTLSPATLRAVIDDLLGGLVRQGVRRMLVINGHGGSLGPLLDASRALRHAHGLLVPTLSIWKAGAALLRTQLGETDAAARLGHGADPVRSVSLALFPDQTAAAAPPDRAVPDVGGLPITSFSTLGLDGVEIDLPLESAEVAPEGLFGGDPSLADAATGAALVERLAGIGAALIGRLDALSAALQPGRM</sequence>
<dbReference type="Proteomes" id="UP000557688">
    <property type="component" value="Unassembled WGS sequence"/>
</dbReference>
<dbReference type="GO" id="GO:0046872">
    <property type="term" value="F:metal ion binding"/>
    <property type="evidence" value="ECO:0007669"/>
    <property type="project" value="UniProtKB-KW"/>
</dbReference>
<dbReference type="GO" id="GO:0047789">
    <property type="term" value="F:creatininase activity"/>
    <property type="evidence" value="ECO:0007669"/>
    <property type="project" value="UniProtKB-EC"/>
</dbReference>
<dbReference type="PANTHER" id="PTHR35005">
    <property type="entry name" value="3-DEHYDRO-SCYLLO-INOSOSE HYDROLASE"/>
    <property type="match status" value="1"/>
</dbReference>
<dbReference type="EMBL" id="JACHXV010000005">
    <property type="protein sequence ID" value="MBB3173965.1"/>
    <property type="molecule type" value="Genomic_DNA"/>
</dbReference>
<gene>
    <name evidence="6" type="ORF">FHR90_001797</name>
</gene>
<evidence type="ECO:0000256" key="1">
    <source>
        <dbReference type="ARBA" id="ARBA00001947"/>
    </source>
</evidence>
<dbReference type="SUPFAM" id="SSF102215">
    <property type="entry name" value="Creatininase"/>
    <property type="match status" value="1"/>
</dbReference>
<dbReference type="AlphaFoldDB" id="A0A839UZB6"/>
<dbReference type="InterPro" id="IPR003785">
    <property type="entry name" value="Creatininase/forma_Hydrolase"/>
</dbReference>
<comment type="cofactor">
    <cofactor evidence="1">
        <name>Zn(2+)</name>
        <dbReference type="ChEBI" id="CHEBI:29105"/>
    </cofactor>
</comment>
<comment type="caution">
    <text evidence="6">The sequence shown here is derived from an EMBL/GenBank/DDBJ whole genome shotgun (WGS) entry which is preliminary data.</text>
</comment>
<evidence type="ECO:0000313" key="6">
    <source>
        <dbReference type="EMBL" id="MBB3173965.1"/>
    </source>
</evidence>
<comment type="similarity">
    <text evidence="5">Belongs to the creatininase superfamily.</text>
</comment>
<evidence type="ECO:0000256" key="4">
    <source>
        <dbReference type="ARBA" id="ARBA00022833"/>
    </source>
</evidence>